<proteinExistence type="predicted"/>
<evidence type="ECO:0008006" key="3">
    <source>
        <dbReference type="Google" id="ProtNLM"/>
    </source>
</evidence>
<gene>
    <name evidence="1" type="ORF">HII30_15280</name>
</gene>
<dbReference type="EMBL" id="JABBPN010000015">
    <property type="protein sequence ID" value="NMO97126.1"/>
    <property type="molecule type" value="Genomic_DNA"/>
</dbReference>
<dbReference type="Proteomes" id="UP000565468">
    <property type="component" value="Unassembled WGS sequence"/>
</dbReference>
<dbReference type="RefSeq" id="WP_169505918.1">
    <property type="nucleotide sequence ID" value="NZ_JABBPN010000015.1"/>
</dbReference>
<dbReference type="AlphaFoldDB" id="A0A848M941"/>
<evidence type="ECO:0000313" key="2">
    <source>
        <dbReference type="Proteomes" id="UP000565468"/>
    </source>
</evidence>
<comment type="caution">
    <text evidence="1">The sequence shown here is derived from an EMBL/GenBank/DDBJ whole genome shotgun (WGS) entry which is preliminary data.</text>
</comment>
<reference evidence="1 2" key="1">
    <citation type="submission" date="2020-04" db="EMBL/GenBank/DDBJ databases">
        <title>Paenibacillus algicola sp. nov., a novel marine bacterium producing alginate lyase.</title>
        <authorList>
            <person name="Huang H."/>
        </authorList>
    </citation>
    <scope>NUCLEOTIDE SEQUENCE [LARGE SCALE GENOMIC DNA]</scope>
    <source>
        <strain evidence="1 2">L7-75</strain>
    </source>
</reference>
<sequence>MKDKVKGIVIGLILGTMLTGVTAYSASSTNIKAVLNKVNLYVDGVKKSTANTITYKNTTYVPVRAMSNALNKDVSLKGDNLFIGKQPNVKVTQDKAFDLVYTKIKKESDKYKLHYMDEGVDGSYYIVRAFENMPTHIATYGWYYVDMYTGVVYEWDLVENELIKL</sequence>
<accession>A0A848M941</accession>
<name>A0A848M941_PAELE</name>
<organism evidence="1 2">
    <name type="scientific">Paenibacillus lemnae</name>
    <dbReference type="NCBI Taxonomy" id="1330551"/>
    <lineage>
        <taxon>Bacteria</taxon>
        <taxon>Bacillati</taxon>
        <taxon>Bacillota</taxon>
        <taxon>Bacilli</taxon>
        <taxon>Bacillales</taxon>
        <taxon>Paenibacillaceae</taxon>
        <taxon>Paenibacillus</taxon>
    </lineage>
</organism>
<protein>
    <recommendedName>
        <fullName evidence="3">Copper amine oxidase-like N-terminal domain-containing protein</fullName>
    </recommendedName>
</protein>
<evidence type="ECO:0000313" key="1">
    <source>
        <dbReference type="EMBL" id="NMO97126.1"/>
    </source>
</evidence>
<keyword evidence="2" id="KW-1185">Reference proteome</keyword>